<organism evidence="1 2">
    <name type="scientific">Eumeta variegata</name>
    <name type="common">Bagworm moth</name>
    <name type="synonym">Eumeta japonica</name>
    <dbReference type="NCBI Taxonomy" id="151549"/>
    <lineage>
        <taxon>Eukaryota</taxon>
        <taxon>Metazoa</taxon>
        <taxon>Ecdysozoa</taxon>
        <taxon>Arthropoda</taxon>
        <taxon>Hexapoda</taxon>
        <taxon>Insecta</taxon>
        <taxon>Pterygota</taxon>
        <taxon>Neoptera</taxon>
        <taxon>Endopterygota</taxon>
        <taxon>Lepidoptera</taxon>
        <taxon>Glossata</taxon>
        <taxon>Ditrysia</taxon>
        <taxon>Tineoidea</taxon>
        <taxon>Psychidae</taxon>
        <taxon>Oiketicinae</taxon>
        <taxon>Eumeta</taxon>
    </lineage>
</organism>
<evidence type="ECO:0000313" key="1">
    <source>
        <dbReference type="EMBL" id="GBP42978.1"/>
    </source>
</evidence>
<evidence type="ECO:0000313" key="2">
    <source>
        <dbReference type="Proteomes" id="UP000299102"/>
    </source>
</evidence>
<gene>
    <name evidence="1" type="ORF">EVAR_96476_1</name>
</gene>
<protein>
    <submittedName>
        <fullName evidence="1">Uncharacterized protein</fullName>
    </submittedName>
</protein>
<proteinExistence type="predicted"/>
<dbReference type="Proteomes" id="UP000299102">
    <property type="component" value="Unassembled WGS sequence"/>
</dbReference>
<comment type="caution">
    <text evidence="1">The sequence shown here is derived from an EMBL/GenBank/DDBJ whole genome shotgun (WGS) entry which is preliminary data.</text>
</comment>
<dbReference type="EMBL" id="BGZK01000427">
    <property type="protein sequence ID" value="GBP42978.1"/>
    <property type="molecule type" value="Genomic_DNA"/>
</dbReference>
<dbReference type="OrthoDB" id="445826at2759"/>
<name>A0A4C1VV02_EUMVA</name>
<accession>A0A4C1VV02</accession>
<reference evidence="1 2" key="1">
    <citation type="journal article" date="2019" name="Commun. Biol.">
        <title>The bagworm genome reveals a unique fibroin gene that provides high tensile strength.</title>
        <authorList>
            <person name="Kono N."/>
            <person name="Nakamura H."/>
            <person name="Ohtoshi R."/>
            <person name="Tomita M."/>
            <person name="Numata K."/>
            <person name="Arakawa K."/>
        </authorList>
    </citation>
    <scope>NUCLEOTIDE SEQUENCE [LARGE SCALE GENOMIC DNA]</scope>
</reference>
<dbReference type="AlphaFoldDB" id="A0A4C1VV02"/>
<keyword evidence="2" id="KW-1185">Reference proteome</keyword>
<sequence length="342" mass="38912">MEATGCRLAMTGHSTLVIVSVYLRLQTVAPARPKSSLPWGCRQPLRQYTVSSDHRPVILKWDLRRREAYSIRKITNWKRVSTALEEIDTTNLNSIPNDRVWVELTSGALIRTVRERKRRFRHPGSARSFRRDVAPNRVEVIGIHKGKTATSCQLQTDQPPERSGQPEKILKTRLSDHLLGKGLIIDEQFGFPQRYSTASPPLSRAREHSLDRASYQSRNSSGLYPLLLLYSAYTNDVPRPSSSGVQLALFADDTAHGNRNRAPDSPSSPPGAIDELGQWFRKWRIEVKPTNQQPYNSSMGWSRLIVDKNLPILKCWMRSFRGNELQILGVTLKITLRSYRAC</sequence>